<dbReference type="CDD" id="cd06260">
    <property type="entry name" value="DUF820-like"/>
    <property type="match status" value="1"/>
</dbReference>
<dbReference type="SUPFAM" id="SSF52980">
    <property type="entry name" value="Restriction endonuclease-like"/>
    <property type="match status" value="1"/>
</dbReference>
<organism evidence="2">
    <name type="scientific">Singulisphaera sp. Ch08</name>
    <dbReference type="NCBI Taxonomy" id="3120278"/>
    <lineage>
        <taxon>Bacteria</taxon>
        <taxon>Pseudomonadati</taxon>
        <taxon>Planctomycetota</taxon>
        <taxon>Planctomycetia</taxon>
        <taxon>Isosphaerales</taxon>
        <taxon>Isosphaeraceae</taxon>
        <taxon>Singulisphaera</taxon>
    </lineage>
</organism>
<dbReference type="InterPro" id="IPR008538">
    <property type="entry name" value="Uma2"/>
</dbReference>
<evidence type="ECO:0000313" key="2">
    <source>
        <dbReference type="EMBL" id="XBH02339.1"/>
    </source>
</evidence>
<dbReference type="PANTHER" id="PTHR34107">
    <property type="entry name" value="SLL0198 PROTEIN-RELATED"/>
    <property type="match status" value="1"/>
</dbReference>
<dbReference type="InterPro" id="IPR012296">
    <property type="entry name" value="Nuclease_put_TT1808"/>
</dbReference>
<dbReference type="Gene3D" id="3.90.1570.10">
    <property type="entry name" value="tt1808, chain A"/>
    <property type="match status" value="1"/>
</dbReference>
<protein>
    <submittedName>
        <fullName evidence="2">Uma2 family endonuclease</fullName>
    </submittedName>
</protein>
<dbReference type="AlphaFoldDB" id="A0AAU7CAS7"/>
<accession>A0AAU7CAS7</accession>
<dbReference type="PANTHER" id="PTHR34107:SF1">
    <property type="entry name" value="SLL0198 PROTEIN"/>
    <property type="match status" value="1"/>
</dbReference>
<sequence length="183" mass="19758">MSISQATTADELWKMPNSGMRHELVRGELRSMSPAGSEHGSIIAEITGSLQPFVKSHQLGKVFGAETGFKISNDPDTVRAPDVAFIRRERIPKTGLPKAFWPGAPDLAVEVVSPGDTVEEVDEKVADWFNAGALAVWIVKPKAQTVTVYSAPNVVVVLTGNDEIDGGELLPGFRYRVSDVFAP</sequence>
<keyword evidence="2" id="KW-0255">Endonuclease</keyword>
<gene>
    <name evidence="2" type="ORF">V5E97_28995</name>
</gene>
<keyword evidence="2" id="KW-0540">Nuclease</keyword>
<reference evidence="2" key="1">
    <citation type="submission" date="2024-05" db="EMBL/GenBank/DDBJ databases">
        <title>Planctomycetes of the genus Singulisphaera possess chitinolytic capabilities.</title>
        <authorList>
            <person name="Ivanova A."/>
        </authorList>
    </citation>
    <scope>NUCLEOTIDE SEQUENCE</scope>
    <source>
        <strain evidence="2">Ch08T</strain>
    </source>
</reference>
<dbReference type="GO" id="GO:0004519">
    <property type="term" value="F:endonuclease activity"/>
    <property type="evidence" value="ECO:0007669"/>
    <property type="project" value="UniProtKB-KW"/>
</dbReference>
<dbReference type="RefSeq" id="WP_406695081.1">
    <property type="nucleotide sequence ID" value="NZ_CP155447.1"/>
</dbReference>
<proteinExistence type="predicted"/>
<dbReference type="InterPro" id="IPR011335">
    <property type="entry name" value="Restrct_endonuc-II-like"/>
</dbReference>
<evidence type="ECO:0000259" key="1">
    <source>
        <dbReference type="Pfam" id="PF05685"/>
    </source>
</evidence>
<dbReference type="Pfam" id="PF05685">
    <property type="entry name" value="Uma2"/>
    <property type="match status" value="1"/>
</dbReference>
<feature type="domain" description="Putative restriction endonuclease" evidence="1">
    <location>
        <begin position="10"/>
        <end position="177"/>
    </location>
</feature>
<dbReference type="EMBL" id="CP155447">
    <property type="protein sequence ID" value="XBH02339.1"/>
    <property type="molecule type" value="Genomic_DNA"/>
</dbReference>
<keyword evidence="2" id="KW-0378">Hydrolase</keyword>
<name>A0AAU7CAS7_9BACT</name>